<gene>
    <name evidence="5" type="primary">LOC103277221</name>
</gene>
<evidence type="ECO:0000259" key="3">
    <source>
        <dbReference type="PROSITE" id="PS51388"/>
    </source>
</evidence>
<dbReference type="GeneID" id="103277221"/>
<dbReference type="RefSeq" id="XP_021563012.1">
    <property type="nucleotide sequence ID" value="XM_021707337.1"/>
</dbReference>
<keyword evidence="4" id="KW-1185">Reference proteome</keyword>
<dbReference type="GO" id="GO:0016185">
    <property type="term" value="P:synaptic vesicle budding from presynaptic endocytic zone membrane"/>
    <property type="evidence" value="ECO:0007669"/>
    <property type="project" value="TreeGrafter"/>
</dbReference>
<name>A0A3Q0DKU1_CARSF</name>
<dbReference type="InterPro" id="IPR027417">
    <property type="entry name" value="P-loop_NTPase"/>
</dbReference>
<organism evidence="4 5">
    <name type="scientific">Carlito syrichta</name>
    <name type="common">Philippine tarsier</name>
    <name type="synonym">Tarsius syrichta</name>
    <dbReference type="NCBI Taxonomy" id="1868482"/>
    <lineage>
        <taxon>Eukaryota</taxon>
        <taxon>Metazoa</taxon>
        <taxon>Chordata</taxon>
        <taxon>Craniata</taxon>
        <taxon>Vertebrata</taxon>
        <taxon>Euteleostomi</taxon>
        <taxon>Mammalia</taxon>
        <taxon>Eutheria</taxon>
        <taxon>Euarchontoglires</taxon>
        <taxon>Primates</taxon>
        <taxon>Haplorrhini</taxon>
        <taxon>Tarsiiformes</taxon>
        <taxon>Tarsiidae</taxon>
        <taxon>Carlito</taxon>
    </lineage>
</organism>
<sequence length="456" mass="53102">MLADEVFLETWHMEPVSSDDACCPGIKTPRILTKPDLVDRGAESGVMNVVHNLTYPLKKGYMIVRCRGQQEVTENLSLSEATSKERMFFEKHPYFRSLLEEGIATVPRLAERLTAELIVHIKKSLPLLEKQIRDSHQRVIEALRRCGTDIPMEEASKLSFLIEMIKAFNQDIEKLVEGEEAVKENETRLYNTVREEFKNWVPILVANIEKVKNFIHEEVEKYEKQYRGKELLGFNSYKTFEIIVHEYIQQLVDPALSMLHKVVEIVRQAFSDTAQKNFGEFFNLNQEVQKKIEDFKVIYAEKAQDIIHLQFKMEQMVFCQDNIYSVVLKNVREEVFNPLRNLSENSPLNSPASNNQSSLSSITEISVHLNAYFVETCKRLANQIPFIIQYFMLRENGNCLQKDMMHILQERDRYSWLLQEQSETATKRKFLKDKISRLTKARHALHTFSLEGSIVG</sequence>
<evidence type="ECO:0000313" key="4">
    <source>
        <dbReference type="Proteomes" id="UP000189704"/>
    </source>
</evidence>
<dbReference type="PRINTS" id="PR00195">
    <property type="entry name" value="DYNAMIN"/>
</dbReference>
<dbReference type="GO" id="GO:0003924">
    <property type="term" value="F:GTPase activity"/>
    <property type="evidence" value="ECO:0007669"/>
    <property type="project" value="InterPro"/>
</dbReference>
<dbReference type="OrthoDB" id="5061070at2759"/>
<dbReference type="GO" id="GO:0008017">
    <property type="term" value="F:microtubule binding"/>
    <property type="evidence" value="ECO:0007669"/>
    <property type="project" value="TreeGrafter"/>
</dbReference>
<evidence type="ECO:0000256" key="2">
    <source>
        <dbReference type="ARBA" id="ARBA00022490"/>
    </source>
</evidence>
<dbReference type="GO" id="GO:0005737">
    <property type="term" value="C:cytoplasm"/>
    <property type="evidence" value="ECO:0007669"/>
    <property type="project" value="UniProtKB-SubCell"/>
</dbReference>
<dbReference type="SMART" id="SM00302">
    <property type="entry name" value="GED"/>
    <property type="match status" value="1"/>
</dbReference>
<keyword evidence="2" id="KW-0963">Cytoplasm</keyword>
<dbReference type="InterPro" id="IPR022812">
    <property type="entry name" value="Dynamin"/>
</dbReference>
<dbReference type="Pfam" id="PF02212">
    <property type="entry name" value="GED"/>
    <property type="match status" value="1"/>
</dbReference>
<dbReference type="KEGG" id="csyr:103277221"/>
<dbReference type="FunFam" id="1.20.120.1240:FF:000007">
    <property type="entry name" value="Interferon-induced GTP-binding protein Mx1"/>
    <property type="match status" value="1"/>
</dbReference>
<dbReference type="Pfam" id="PF01031">
    <property type="entry name" value="Dynamin_M"/>
    <property type="match status" value="1"/>
</dbReference>
<dbReference type="Proteomes" id="UP000189704">
    <property type="component" value="Unplaced"/>
</dbReference>
<dbReference type="GO" id="GO:0005886">
    <property type="term" value="C:plasma membrane"/>
    <property type="evidence" value="ECO:0007669"/>
    <property type="project" value="TreeGrafter"/>
</dbReference>
<dbReference type="AlphaFoldDB" id="A0A3Q0DKU1"/>
<reference evidence="5" key="1">
    <citation type="submission" date="2025-08" db="UniProtKB">
        <authorList>
            <consortium name="RefSeq"/>
        </authorList>
    </citation>
    <scope>IDENTIFICATION</scope>
</reference>
<dbReference type="Gene3D" id="1.20.120.1240">
    <property type="entry name" value="Dynamin, middle domain"/>
    <property type="match status" value="1"/>
</dbReference>
<dbReference type="GO" id="GO:0051607">
    <property type="term" value="P:defense response to virus"/>
    <property type="evidence" value="ECO:0007669"/>
    <property type="project" value="TreeGrafter"/>
</dbReference>
<feature type="domain" description="GED" evidence="3">
    <location>
        <begin position="362"/>
        <end position="453"/>
    </location>
</feature>
<comment type="subcellular location">
    <subcellularLocation>
        <location evidence="1">Cytoplasm</location>
    </subcellularLocation>
</comment>
<dbReference type="GO" id="GO:0031623">
    <property type="term" value="P:receptor internalization"/>
    <property type="evidence" value="ECO:0007669"/>
    <property type="project" value="TreeGrafter"/>
</dbReference>
<dbReference type="GO" id="GO:0005874">
    <property type="term" value="C:microtubule"/>
    <property type="evidence" value="ECO:0007669"/>
    <property type="project" value="TreeGrafter"/>
</dbReference>
<dbReference type="PROSITE" id="PS51388">
    <property type="entry name" value="GED"/>
    <property type="match status" value="1"/>
</dbReference>
<dbReference type="GO" id="GO:0005525">
    <property type="term" value="F:GTP binding"/>
    <property type="evidence" value="ECO:0007669"/>
    <property type="project" value="UniProtKB-KW"/>
</dbReference>
<dbReference type="InterPro" id="IPR020850">
    <property type="entry name" value="GED_dom"/>
</dbReference>
<dbReference type="Gene3D" id="3.40.50.300">
    <property type="entry name" value="P-loop containing nucleotide triphosphate hydrolases"/>
    <property type="match status" value="1"/>
</dbReference>
<dbReference type="SUPFAM" id="SSF52540">
    <property type="entry name" value="P-loop containing nucleoside triphosphate hydrolases"/>
    <property type="match status" value="1"/>
</dbReference>
<dbReference type="InterPro" id="IPR000375">
    <property type="entry name" value="Dynamin_stalk"/>
</dbReference>
<dbReference type="PANTHER" id="PTHR11566">
    <property type="entry name" value="DYNAMIN"/>
    <property type="match status" value="1"/>
</dbReference>
<proteinExistence type="predicted"/>
<dbReference type="GO" id="GO:0005634">
    <property type="term" value="C:nucleus"/>
    <property type="evidence" value="ECO:0007669"/>
    <property type="project" value="TreeGrafter"/>
</dbReference>
<evidence type="ECO:0000256" key="1">
    <source>
        <dbReference type="ARBA" id="ARBA00004496"/>
    </source>
</evidence>
<dbReference type="GO" id="GO:0098793">
    <property type="term" value="C:presynapse"/>
    <property type="evidence" value="ECO:0007669"/>
    <property type="project" value="GOC"/>
</dbReference>
<evidence type="ECO:0000313" key="5">
    <source>
        <dbReference type="RefSeq" id="XP_021563012.1"/>
    </source>
</evidence>
<protein>
    <submittedName>
        <fullName evidence="5">Interferon-induced GTP-binding protein Mx2-like</fullName>
    </submittedName>
</protein>
<accession>A0A3Q0DKU1</accession>
<dbReference type="PANTHER" id="PTHR11566:SF46">
    <property type="entry name" value="INTERFERON-INDUCED GTP-BINDING PROTEIN MX2"/>
    <property type="match status" value="1"/>
</dbReference>
<dbReference type="InterPro" id="IPR003130">
    <property type="entry name" value="GED"/>
</dbReference>